<protein>
    <submittedName>
        <fullName evidence="1">Uncharacterized protein</fullName>
    </submittedName>
</protein>
<proteinExistence type="predicted"/>
<reference evidence="1 2" key="1">
    <citation type="submission" date="2016-07" db="EMBL/GenBank/DDBJ databases">
        <title>Pervasive Adenine N6-methylation of Active Genes in Fungi.</title>
        <authorList>
            <consortium name="DOE Joint Genome Institute"/>
            <person name="Mondo S.J."/>
            <person name="Dannebaum R.O."/>
            <person name="Kuo R.C."/>
            <person name="Labutti K."/>
            <person name="Haridas S."/>
            <person name="Kuo A."/>
            <person name="Salamov A."/>
            <person name="Ahrendt S.R."/>
            <person name="Lipzen A."/>
            <person name="Sullivan W."/>
            <person name="Andreopoulos W.B."/>
            <person name="Clum A."/>
            <person name="Lindquist E."/>
            <person name="Daum C."/>
            <person name="Ramamoorthy G.K."/>
            <person name="Gryganskyi A."/>
            <person name="Culley D."/>
            <person name="Magnuson J.K."/>
            <person name="James T.Y."/>
            <person name="O'Malley M.A."/>
            <person name="Stajich J.E."/>
            <person name="Spatafora J.W."/>
            <person name="Visel A."/>
            <person name="Grigoriev I.V."/>
        </authorList>
    </citation>
    <scope>NUCLEOTIDE SEQUENCE [LARGE SCALE GENOMIC DNA]</scope>
    <source>
        <strain evidence="1 2">12-1054</strain>
    </source>
</reference>
<dbReference type="EMBL" id="MCFI01000025">
    <property type="protein sequence ID" value="ORY75760.1"/>
    <property type="molecule type" value="Genomic_DNA"/>
</dbReference>
<dbReference type="GO" id="GO:0005675">
    <property type="term" value="C:transcription factor TFIIH holo complex"/>
    <property type="evidence" value="ECO:0007669"/>
    <property type="project" value="TreeGrafter"/>
</dbReference>
<dbReference type="RefSeq" id="XP_040722408.1">
    <property type="nucleotide sequence ID" value="XM_040870750.1"/>
</dbReference>
<evidence type="ECO:0000313" key="2">
    <source>
        <dbReference type="Proteomes" id="UP000193685"/>
    </source>
</evidence>
<evidence type="ECO:0000313" key="1">
    <source>
        <dbReference type="EMBL" id="ORY75760.1"/>
    </source>
</evidence>
<name>A0A1Y2EW33_PROLT</name>
<keyword evidence="2" id="KW-1185">Reference proteome</keyword>
<gene>
    <name evidence="1" type="ORF">BCR37DRAFT_389585</name>
</gene>
<accession>A0A1Y2EW33</accession>
<dbReference type="Pfam" id="PF17110">
    <property type="entry name" value="TFB6"/>
    <property type="match status" value="1"/>
</dbReference>
<dbReference type="Proteomes" id="UP000193685">
    <property type="component" value="Unassembled WGS sequence"/>
</dbReference>
<dbReference type="PANTHER" id="PTHR37781:SF1">
    <property type="entry name" value="ADR380WP"/>
    <property type="match status" value="1"/>
</dbReference>
<dbReference type="InterPro" id="IPR031349">
    <property type="entry name" value="Tfb6"/>
</dbReference>
<dbReference type="GeneID" id="63787349"/>
<dbReference type="AlphaFoldDB" id="A0A1Y2EW33"/>
<dbReference type="PANTHER" id="PTHR37781">
    <property type="entry name" value="TFIIH COMPLEX SUBUNIT"/>
    <property type="match status" value="1"/>
</dbReference>
<sequence>MTALSQQQETRLIHHLDAQLLTLSRSLKRQTASSQDAAASLALLTSHMTGLLALFKQVPAGSASLAVAYLMSILDATMDHLTLLALPEDTSSIFVLLAEMDDMYSGLIQADLVTITEATRLRALFGTCRAVLFEKLEPKTQVIQELDNEEATEIRLEAQLSNVFQKSLTLLS</sequence>
<organism evidence="1 2">
    <name type="scientific">Protomyces lactucae-debilis</name>
    <dbReference type="NCBI Taxonomy" id="2754530"/>
    <lineage>
        <taxon>Eukaryota</taxon>
        <taxon>Fungi</taxon>
        <taxon>Dikarya</taxon>
        <taxon>Ascomycota</taxon>
        <taxon>Taphrinomycotina</taxon>
        <taxon>Taphrinomycetes</taxon>
        <taxon>Taphrinales</taxon>
        <taxon>Protomycetaceae</taxon>
        <taxon>Protomyces</taxon>
    </lineage>
</organism>
<comment type="caution">
    <text evidence="1">The sequence shown here is derived from an EMBL/GenBank/DDBJ whole genome shotgun (WGS) entry which is preliminary data.</text>
</comment>